<dbReference type="NCBIfam" id="NF008424">
    <property type="entry name" value="PRK11253.1"/>
    <property type="match status" value="1"/>
</dbReference>
<dbReference type="EMBL" id="FNKX01000001">
    <property type="protein sequence ID" value="SDQ26218.1"/>
    <property type="molecule type" value="Genomic_DNA"/>
</dbReference>
<dbReference type="AlphaFoldDB" id="A0A1H0ZFK3"/>
<protein>
    <submittedName>
        <fullName evidence="9">Murein tetrapeptidase LD-carboxypeptidase Serine peptidase. MEROPS family S66</fullName>
    </submittedName>
</protein>
<sequence>MTASRTIELIAPSGYPHDPEVLHRALHRLRAQGHRVDGEEAAKRRYQRFAGTDGERAADLNRLADPSRELPDVVLAVRGGYGAVRILHGLDYEGLQRRLADQPIALVGHSDFTAIQLALLARAGLKTFGGPMLMSDFGAEQLSEFTMRHFWSALTQPTITVVSDTPQAQSVDVTGTLWGGNLAVVASLVGTPYMPPVQGGILFVEDVNEQPFRIERMIYQLHLAGILAQQKALVLGDFSGGKPYDYDNGYDLHAMVEQVRSLIGIPVVTGLQFGHVHNMVTLPVGADAHLVANAHGFRLTASGYPSIG</sequence>
<feature type="domain" description="LD-carboxypeptidase N-terminal" evidence="7">
    <location>
        <begin position="7"/>
        <end position="130"/>
    </location>
</feature>
<dbReference type="InterPro" id="IPR040449">
    <property type="entry name" value="Peptidase_S66_N"/>
</dbReference>
<gene>
    <name evidence="9" type="ORF">SAMN05445850_0027</name>
</gene>
<keyword evidence="2 9" id="KW-0121">Carboxypeptidase</keyword>
<dbReference type="GO" id="GO:0006508">
    <property type="term" value="P:proteolysis"/>
    <property type="evidence" value="ECO:0007669"/>
    <property type="project" value="UniProtKB-KW"/>
</dbReference>
<dbReference type="InterPro" id="IPR027478">
    <property type="entry name" value="LdcA_N"/>
</dbReference>
<dbReference type="Pfam" id="PF17676">
    <property type="entry name" value="Peptidase_S66C"/>
    <property type="match status" value="1"/>
</dbReference>
<dbReference type="InterPro" id="IPR027461">
    <property type="entry name" value="Carboxypeptidase_A_C_sf"/>
</dbReference>
<dbReference type="PANTHER" id="PTHR30237:SF2">
    <property type="entry name" value="MUREIN TETRAPEPTIDE CARBOXYPEPTIDASE"/>
    <property type="match status" value="1"/>
</dbReference>
<evidence type="ECO:0000256" key="5">
    <source>
        <dbReference type="ARBA" id="ARBA00022825"/>
    </source>
</evidence>
<keyword evidence="3" id="KW-0645">Protease</keyword>
<feature type="domain" description="LD-carboxypeptidase C-terminal" evidence="8">
    <location>
        <begin position="174"/>
        <end position="290"/>
    </location>
</feature>
<keyword evidence="10" id="KW-1185">Reference proteome</keyword>
<dbReference type="GO" id="GO:0008236">
    <property type="term" value="F:serine-type peptidase activity"/>
    <property type="evidence" value="ECO:0007669"/>
    <property type="project" value="UniProtKB-KW"/>
</dbReference>
<dbReference type="RefSeq" id="WP_090800529.1">
    <property type="nucleotide sequence ID" value="NZ_FNKX01000001.1"/>
</dbReference>
<comment type="similarity">
    <text evidence="1">Belongs to the peptidase S66 family.</text>
</comment>
<dbReference type="GO" id="GO:0004180">
    <property type="term" value="F:carboxypeptidase activity"/>
    <property type="evidence" value="ECO:0007669"/>
    <property type="project" value="UniProtKB-KW"/>
</dbReference>
<dbReference type="Gene3D" id="3.40.50.10740">
    <property type="entry name" value="Class I glutamine amidotransferase-like"/>
    <property type="match status" value="1"/>
</dbReference>
<proteinExistence type="inferred from homology"/>
<evidence type="ECO:0000256" key="6">
    <source>
        <dbReference type="PIRSR" id="PIRSR028757-1"/>
    </source>
</evidence>
<dbReference type="InterPro" id="IPR029062">
    <property type="entry name" value="Class_I_gatase-like"/>
</dbReference>
<dbReference type="PANTHER" id="PTHR30237">
    <property type="entry name" value="MURAMOYLTETRAPEPTIDE CARBOXYPEPTIDASE"/>
    <property type="match status" value="1"/>
</dbReference>
<dbReference type="SUPFAM" id="SSF141986">
    <property type="entry name" value="LD-carboxypeptidase A C-terminal domain-like"/>
    <property type="match status" value="1"/>
</dbReference>
<evidence type="ECO:0000259" key="8">
    <source>
        <dbReference type="Pfam" id="PF17676"/>
    </source>
</evidence>
<dbReference type="Gene3D" id="3.50.30.60">
    <property type="entry name" value="LD-carboxypeptidase A C-terminal domain-like"/>
    <property type="match status" value="1"/>
</dbReference>
<evidence type="ECO:0000256" key="2">
    <source>
        <dbReference type="ARBA" id="ARBA00022645"/>
    </source>
</evidence>
<keyword evidence="4" id="KW-0378">Hydrolase</keyword>
<name>A0A1H0ZFK3_9BURK</name>
<feature type="active site" description="Charge relay system" evidence="6">
    <location>
        <position position="205"/>
    </location>
</feature>
<evidence type="ECO:0000259" key="7">
    <source>
        <dbReference type="Pfam" id="PF02016"/>
    </source>
</evidence>
<dbReference type="CDD" id="cd07025">
    <property type="entry name" value="Peptidase_S66"/>
    <property type="match status" value="1"/>
</dbReference>
<evidence type="ECO:0000313" key="10">
    <source>
        <dbReference type="Proteomes" id="UP000199365"/>
    </source>
</evidence>
<evidence type="ECO:0000313" key="9">
    <source>
        <dbReference type="EMBL" id="SDQ26218.1"/>
    </source>
</evidence>
<organism evidence="9 10">
    <name type="scientific">Paraburkholderia tuberum</name>
    <dbReference type="NCBI Taxonomy" id="157910"/>
    <lineage>
        <taxon>Bacteria</taxon>
        <taxon>Pseudomonadati</taxon>
        <taxon>Pseudomonadota</taxon>
        <taxon>Betaproteobacteria</taxon>
        <taxon>Burkholderiales</taxon>
        <taxon>Burkholderiaceae</taxon>
        <taxon>Paraburkholderia</taxon>
    </lineage>
</organism>
<feature type="active site" description="Charge relay system" evidence="6">
    <location>
        <position position="275"/>
    </location>
</feature>
<evidence type="ECO:0000256" key="4">
    <source>
        <dbReference type="ARBA" id="ARBA00022801"/>
    </source>
</evidence>
<dbReference type="SUPFAM" id="SSF52317">
    <property type="entry name" value="Class I glutamine amidotransferase-like"/>
    <property type="match status" value="1"/>
</dbReference>
<keyword evidence="5" id="KW-0720">Serine protease</keyword>
<dbReference type="STRING" id="157910.SAMN05445850_0027"/>
<reference evidence="10" key="1">
    <citation type="submission" date="2016-10" db="EMBL/GenBank/DDBJ databases">
        <authorList>
            <person name="Varghese N."/>
            <person name="Submissions S."/>
        </authorList>
    </citation>
    <scope>NUCLEOTIDE SEQUENCE [LARGE SCALE GENOMIC DNA]</scope>
    <source>
        <strain evidence="10">DUS833</strain>
    </source>
</reference>
<accession>A0A1H0ZFK3</accession>
<dbReference type="Pfam" id="PF02016">
    <property type="entry name" value="Peptidase_S66"/>
    <property type="match status" value="1"/>
</dbReference>
<dbReference type="InterPro" id="IPR003507">
    <property type="entry name" value="S66_fam"/>
</dbReference>
<dbReference type="InterPro" id="IPR040921">
    <property type="entry name" value="Peptidase_S66C"/>
</dbReference>
<feature type="active site" description="Nucleophile" evidence="6">
    <location>
        <position position="110"/>
    </location>
</feature>
<evidence type="ECO:0000256" key="3">
    <source>
        <dbReference type="ARBA" id="ARBA00022670"/>
    </source>
</evidence>
<dbReference type="Proteomes" id="UP000199365">
    <property type="component" value="Unassembled WGS sequence"/>
</dbReference>
<dbReference type="PIRSF" id="PIRSF028757">
    <property type="entry name" value="LD-carboxypeptidase"/>
    <property type="match status" value="1"/>
</dbReference>
<evidence type="ECO:0000256" key="1">
    <source>
        <dbReference type="ARBA" id="ARBA00010233"/>
    </source>
</evidence>